<dbReference type="PANTHER" id="PTHR43077">
    <property type="entry name" value="TRANSPORT PERMEASE YVFS-RELATED"/>
    <property type="match status" value="1"/>
</dbReference>
<dbReference type="InterPro" id="IPR017500">
    <property type="entry name" value="Phage_infect_YhgE_N"/>
</dbReference>
<dbReference type="Pfam" id="PF12698">
    <property type="entry name" value="ABC2_membrane_3"/>
    <property type="match status" value="2"/>
</dbReference>
<evidence type="ECO:0000313" key="8">
    <source>
        <dbReference type="Proteomes" id="UP000823201"/>
    </source>
</evidence>
<name>A0ABS2Q4V3_9BACL</name>
<dbReference type="Proteomes" id="UP000823201">
    <property type="component" value="Unassembled WGS sequence"/>
</dbReference>
<dbReference type="RefSeq" id="WP_205005001.1">
    <property type="nucleotide sequence ID" value="NZ_CBCRXA010000001.1"/>
</dbReference>
<dbReference type="InterPro" id="IPR023908">
    <property type="entry name" value="xxxLxxG_rpt"/>
</dbReference>
<feature type="domain" description="ABC-2 type transporter transmembrane" evidence="6">
    <location>
        <begin position="399"/>
        <end position="786"/>
    </location>
</feature>
<dbReference type="PANTHER" id="PTHR43077:SF5">
    <property type="entry name" value="PHAGE INFECTION PROTEIN"/>
    <property type="match status" value="1"/>
</dbReference>
<organism evidence="7 8">
    <name type="scientific">Sporolactobacillus spathodeae</name>
    <dbReference type="NCBI Taxonomy" id="1465502"/>
    <lineage>
        <taxon>Bacteria</taxon>
        <taxon>Bacillati</taxon>
        <taxon>Bacillota</taxon>
        <taxon>Bacilli</taxon>
        <taxon>Bacillales</taxon>
        <taxon>Sporolactobacillaceae</taxon>
        <taxon>Sporolactobacillus</taxon>
    </lineage>
</organism>
<keyword evidence="2 5" id="KW-0812">Transmembrane</keyword>
<dbReference type="InterPro" id="IPR051328">
    <property type="entry name" value="T7SS_ABC-Transporter"/>
</dbReference>
<evidence type="ECO:0000256" key="3">
    <source>
        <dbReference type="ARBA" id="ARBA00022989"/>
    </source>
</evidence>
<feature type="domain" description="ABC-2 type transporter transmembrane" evidence="6">
    <location>
        <begin position="26"/>
        <end position="175"/>
    </location>
</feature>
<keyword evidence="8" id="KW-1185">Reference proteome</keyword>
<dbReference type="NCBIfam" id="TIGR03061">
    <property type="entry name" value="pip_yhgE_Nterm"/>
    <property type="match status" value="1"/>
</dbReference>
<evidence type="ECO:0000256" key="2">
    <source>
        <dbReference type="ARBA" id="ARBA00022692"/>
    </source>
</evidence>
<feature type="transmembrane region" description="Helical" evidence="5">
    <location>
        <begin position="684"/>
        <end position="704"/>
    </location>
</feature>
<dbReference type="SUPFAM" id="SSF101967">
    <property type="entry name" value="Adhesin YadA, collagen-binding domain"/>
    <property type="match status" value="1"/>
</dbReference>
<comment type="subcellular location">
    <subcellularLocation>
        <location evidence="1">Membrane</location>
        <topology evidence="1">Multi-pass membrane protein</topology>
    </subcellularLocation>
</comment>
<dbReference type="NCBIfam" id="TIGR03057">
    <property type="entry name" value="xxxLxxG_by_4"/>
    <property type="match status" value="3"/>
</dbReference>
<evidence type="ECO:0000313" key="7">
    <source>
        <dbReference type="EMBL" id="MBM7656636.1"/>
    </source>
</evidence>
<keyword evidence="4 5" id="KW-0472">Membrane</keyword>
<reference evidence="7 8" key="1">
    <citation type="submission" date="2021-01" db="EMBL/GenBank/DDBJ databases">
        <title>Genomic Encyclopedia of Type Strains, Phase IV (KMG-IV): sequencing the most valuable type-strain genomes for metagenomic binning, comparative biology and taxonomic classification.</title>
        <authorList>
            <person name="Goeker M."/>
        </authorList>
    </citation>
    <scope>NUCLEOTIDE SEQUENCE [LARGE SCALE GENOMIC DNA]</scope>
    <source>
        <strain evidence="7 8">DSM 100968</strain>
    </source>
</reference>
<protein>
    <submittedName>
        <fullName evidence="7">Membrane protein</fullName>
    </submittedName>
</protein>
<dbReference type="InterPro" id="IPR017501">
    <property type="entry name" value="Phage_infect_YhgE_C"/>
</dbReference>
<keyword evidence="3 5" id="KW-1133">Transmembrane helix</keyword>
<evidence type="ECO:0000256" key="5">
    <source>
        <dbReference type="SAM" id="Phobius"/>
    </source>
</evidence>
<feature type="transmembrane region" description="Helical" evidence="5">
    <location>
        <begin position="653"/>
        <end position="672"/>
    </location>
</feature>
<feature type="transmembrane region" description="Helical" evidence="5">
    <location>
        <begin position="21"/>
        <end position="43"/>
    </location>
</feature>
<dbReference type="EMBL" id="JAFBEV010000001">
    <property type="protein sequence ID" value="MBM7656636.1"/>
    <property type="molecule type" value="Genomic_DNA"/>
</dbReference>
<sequence length="812" mass="85704">MNVIHLIVAELKAIVAKPHNIVVMLAVMCVPLLYAGMFLYSFWDAFGETGKLPVAVVNQDRGAEIAGKELNAGSDLVKNLKKNKEFKWQFVSEKEAQSGFKNNRYFMIVRIPSSFSKNATTLADGKVKPAHLIYRLNADYNFIASRMADAGVKELKSRVSSEITKTYAESMYQQLDKLTSGLNKASKGSNKLAKGSKKELAGLNQLKDGFKTLTSGTSKLKTGAGQLANGTAQLNSGASALNTGVKQYTGAVSSQIVPGSSQLTNGLNQLNSGIKGQNLVGQVNQLNSGMQTFASSISGLQTKLSASIDPKSIGKQAVQSAQSQGLAKQSSDAATLIAGTIQSQVTSETTKQQIETSIEKDESIQPLKQLLMQSAMQQGMTSVQAEGYANQQIEKIAGNIAQETTAVIGSQLVSNAPQLQKTLQGSAENTINSTAVSTASQIKNGIISGLNQKDPSTGLTLNSAAQQLAAGTQQLAGSNGIPLIASSVSQAAQGANQLNSGLNQLNNNSASLASGSEMLAQSTGKLAAGASQLNSGLSTLATGQNQLAAGAGQLSNGAQKIYQGNSDLGTSLSEAHAQLAKTPTDKQHANQFAAPVQNSNQSHQAVDTFGSGFAPYFISLGLYVGALLLTIIYDLGRPAGLATGGWNIALSKFFVTLLMSIGQSLLIDIIVLKGLGLHVSNVPLFIGFTILTSMSFMAIIEWLAGSFDNEGRFVCIVILILQLVSSGGAYAIELIPKWLQGVAHFLPMTYSVNGFRNIIDGHQPALLAFNISFLWVFIIVALGLSIVTFSIKFNHKLKAAESRNQEQTPLES</sequence>
<accession>A0ABS2Q4V3</accession>
<feature type="transmembrane region" description="Helical" evidence="5">
    <location>
        <begin position="613"/>
        <end position="633"/>
    </location>
</feature>
<evidence type="ECO:0000256" key="4">
    <source>
        <dbReference type="ARBA" id="ARBA00023136"/>
    </source>
</evidence>
<proteinExistence type="predicted"/>
<dbReference type="Gene3D" id="1.10.287.950">
    <property type="entry name" value="Methyl-accepting chemotaxis protein"/>
    <property type="match status" value="1"/>
</dbReference>
<dbReference type="Gene3D" id="3.40.1710.10">
    <property type="entry name" value="abc type-2 transporter like domain"/>
    <property type="match status" value="1"/>
</dbReference>
<dbReference type="InterPro" id="IPR013525">
    <property type="entry name" value="ABC2_TM"/>
</dbReference>
<evidence type="ECO:0000259" key="6">
    <source>
        <dbReference type="Pfam" id="PF12698"/>
    </source>
</evidence>
<dbReference type="NCBIfam" id="TIGR03062">
    <property type="entry name" value="pip_yhgE_Cterm"/>
    <property type="match status" value="1"/>
</dbReference>
<comment type="caution">
    <text evidence="7">The sequence shown here is derived from an EMBL/GenBank/DDBJ whole genome shotgun (WGS) entry which is preliminary data.</text>
</comment>
<evidence type="ECO:0000256" key="1">
    <source>
        <dbReference type="ARBA" id="ARBA00004141"/>
    </source>
</evidence>
<feature type="transmembrane region" description="Helical" evidence="5">
    <location>
        <begin position="713"/>
        <end position="732"/>
    </location>
</feature>
<dbReference type="InterPro" id="IPR011049">
    <property type="entry name" value="Serralysin-like_metalloprot_C"/>
</dbReference>
<feature type="transmembrane region" description="Helical" evidence="5">
    <location>
        <begin position="765"/>
        <end position="789"/>
    </location>
</feature>
<gene>
    <name evidence="7" type="ORF">JOC27_000072</name>
</gene>